<feature type="domain" description="Phosphomevalonate dehydratase large subunit-like" evidence="3">
    <location>
        <begin position="2"/>
        <end position="198"/>
    </location>
</feature>
<sequence length="207" mass="23356">FIGRSVSGYWDVPLIKFSNTIKPTTDELKHLGTSLASYGSIALFHIDELTPEFYDKKIYNTNNIKSEILVTNKNINKIYEEENFEGNEPDVVVFSAPQLSENEVVNIHQLLDDRKLKIPILISIPPAIKILFKNSDILNNMEKKGVIIVEGGCFYQMYANIIRKKMGWNNLISNSAKLVNILKGYGYKTSLRTTNQAVESAIAGKLL</sequence>
<dbReference type="PANTHER" id="PTHR36577">
    <property type="entry name" value="DUF521 DOMAIN PROTEIN (AFU_ORTHOLOGUE AFUA_6G00490)"/>
    <property type="match status" value="1"/>
</dbReference>
<evidence type="ECO:0000256" key="2">
    <source>
        <dbReference type="ARBA" id="ARBA00023239"/>
    </source>
</evidence>
<evidence type="ECO:0000259" key="3">
    <source>
        <dbReference type="Pfam" id="PF04412"/>
    </source>
</evidence>
<reference evidence="4" key="1">
    <citation type="submission" date="2018-05" db="EMBL/GenBank/DDBJ databases">
        <authorList>
            <person name="Lanie J.A."/>
            <person name="Ng W.-L."/>
            <person name="Kazmierczak K.M."/>
            <person name="Andrzejewski T.M."/>
            <person name="Davidsen T.M."/>
            <person name="Wayne K.J."/>
            <person name="Tettelin H."/>
            <person name="Glass J.I."/>
            <person name="Rusch D."/>
            <person name="Podicherti R."/>
            <person name="Tsui H.-C.T."/>
            <person name="Winkler M.E."/>
        </authorList>
    </citation>
    <scope>NUCLEOTIDE SEQUENCE</scope>
</reference>
<protein>
    <recommendedName>
        <fullName evidence="3">Phosphomevalonate dehydratase large subunit-like domain-containing protein</fullName>
    </recommendedName>
</protein>
<gene>
    <name evidence="4" type="ORF">METZ01_LOCUS167678</name>
</gene>
<keyword evidence="1" id="KW-0408">Iron</keyword>
<proteinExistence type="predicted"/>
<evidence type="ECO:0000256" key="1">
    <source>
        <dbReference type="ARBA" id="ARBA00023004"/>
    </source>
</evidence>
<dbReference type="Pfam" id="PF04412">
    <property type="entry name" value="AcnX"/>
    <property type="match status" value="1"/>
</dbReference>
<keyword evidence="2" id="KW-0456">Lyase</keyword>
<dbReference type="AlphaFoldDB" id="A0A382BMB0"/>
<evidence type="ECO:0000313" key="4">
    <source>
        <dbReference type="EMBL" id="SVB14824.1"/>
    </source>
</evidence>
<name>A0A382BMB0_9ZZZZ</name>
<dbReference type="GO" id="GO:0016829">
    <property type="term" value="F:lyase activity"/>
    <property type="evidence" value="ECO:0007669"/>
    <property type="project" value="UniProtKB-KW"/>
</dbReference>
<dbReference type="InterPro" id="IPR007506">
    <property type="entry name" value="PMDh-L-like_dom"/>
</dbReference>
<accession>A0A382BMB0</accession>
<organism evidence="4">
    <name type="scientific">marine metagenome</name>
    <dbReference type="NCBI Taxonomy" id="408172"/>
    <lineage>
        <taxon>unclassified sequences</taxon>
        <taxon>metagenomes</taxon>
        <taxon>ecological metagenomes</taxon>
    </lineage>
</organism>
<feature type="non-terminal residue" evidence="4">
    <location>
        <position position="1"/>
    </location>
</feature>
<dbReference type="PANTHER" id="PTHR36577:SF3">
    <property type="entry name" value="DUF521 DOMAIN PROTEIN (AFU_ORTHOLOGUE AFUA_6G00490)"/>
    <property type="match status" value="1"/>
</dbReference>
<dbReference type="EMBL" id="UINC01030432">
    <property type="protein sequence ID" value="SVB14824.1"/>
    <property type="molecule type" value="Genomic_DNA"/>
</dbReference>